<dbReference type="PANTHER" id="PTHR23272">
    <property type="entry name" value="BED FINGER-RELATED"/>
    <property type="match status" value="1"/>
</dbReference>
<dbReference type="Proteomes" id="UP001281410">
    <property type="component" value="Unassembled WGS sequence"/>
</dbReference>
<dbReference type="PANTHER" id="PTHR23272:SF184">
    <property type="entry name" value="OS03G0311250 PROTEIN"/>
    <property type="match status" value="1"/>
</dbReference>
<dbReference type="Pfam" id="PF05699">
    <property type="entry name" value="Dimer_Tnp_hAT"/>
    <property type="match status" value="1"/>
</dbReference>
<dbReference type="AlphaFoldDB" id="A0AAE0DWF7"/>
<dbReference type="InterPro" id="IPR012337">
    <property type="entry name" value="RNaseH-like_sf"/>
</dbReference>
<evidence type="ECO:0000313" key="2">
    <source>
        <dbReference type="EMBL" id="KAK3193351.1"/>
    </source>
</evidence>
<proteinExistence type="predicted"/>
<gene>
    <name evidence="2" type="ORF">Dsin_024661</name>
</gene>
<dbReference type="SUPFAM" id="SSF53098">
    <property type="entry name" value="Ribonuclease H-like"/>
    <property type="match status" value="1"/>
</dbReference>
<feature type="domain" description="HAT C-terminal dimerisation" evidence="1">
    <location>
        <begin position="3"/>
        <end position="74"/>
    </location>
</feature>
<accession>A0AAE0DWF7</accession>
<dbReference type="GO" id="GO:0046983">
    <property type="term" value="F:protein dimerization activity"/>
    <property type="evidence" value="ECO:0007669"/>
    <property type="project" value="InterPro"/>
</dbReference>
<evidence type="ECO:0000259" key="1">
    <source>
        <dbReference type="Pfam" id="PF05699"/>
    </source>
</evidence>
<keyword evidence="3" id="KW-1185">Reference proteome</keyword>
<evidence type="ECO:0000313" key="3">
    <source>
        <dbReference type="Proteomes" id="UP001281410"/>
    </source>
</evidence>
<protein>
    <recommendedName>
        <fullName evidence="1">HAT C-terminal dimerisation domain-containing protein</fullName>
    </recommendedName>
</protein>
<comment type="caution">
    <text evidence="2">The sequence shown here is derived from an EMBL/GenBank/DDBJ whole genome shotgun (WGS) entry which is preliminary data.</text>
</comment>
<sequence length="133" mass="15517">MEDNPVKKFDILHWWNVHERYFPFLAIIAKQILSTQASTVAVEQEFNAGGNILDVRRSLLSPKSIQMQTCVDDWTKAQKGNKNSIKMKMHSMISLKITNLMKLERMIKTTISYRLIVPPHTTCPRHYQTCNKR</sequence>
<name>A0AAE0DWF7_9ROSI</name>
<dbReference type="EMBL" id="JANJYJ010000008">
    <property type="protein sequence ID" value="KAK3193351.1"/>
    <property type="molecule type" value="Genomic_DNA"/>
</dbReference>
<organism evidence="2 3">
    <name type="scientific">Dipteronia sinensis</name>
    <dbReference type="NCBI Taxonomy" id="43782"/>
    <lineage>
        <taxon>Eukaryota</taxon>
        <taxon>Viridiplantae</taxon>
        <taxon>Streptophyta</taxon>
        <taxon>Embryophyta</taxon>
        <taxon>Tracheophyta</taxon>
        <taxon>Spermatophyta</taxon>
        <taxon>Magnoliopsida</taxon>
        <taxon>eudicotyledons</taxon>
        <taxon>Gunneridae</taxon>
        <taxon>Pentapetalae</taxon>
        <taxon>rosids</taxon>
        <taxon>malvids</taxon>
        <taxon>Sapindales</taxon>
        <taxon>Sapindaceae</taxon>
        <taxon>Hippocastanoideae</taxon>
        <taxon>Acereae</taxon>
        <taxon>Dipteronia</taxon>
    </lineage>
</organism>
<dbReference type="InterPro" id="IPR008906">
    <property type="entry name" value="HATC_C_dom"/>
</dbReference>
<reference evidence="2" key="1">
    <citation type="journal article" date="2023" name="Plant J.">
        <title>Genome sequences and population genomics provide insights into the demographic history, inbreeding, and mutation load of two 'living fossil' tree species of Dipteronia.</title>
        <authorList>
            <person name="Feng Y."/>
            <person name="Comes H.P."/>
            <person name="Chen J."/>
            <person name="Zhu S."/>
            <person name="Lu R."/>
            <person name="Zhang X."/>
            <person name="Li P."/>
            <person name="Qiu J."/>
            <person name="Olsen K.M."/>
            <person name="Qiu Y."/>
        </authorList>
    </citation>
    <scope>NUCLEOTIDE SEQUENCE</scope>
    <source>
        <strain evidence="2">NBL</strain>
    </source>
</reference>